<dbReference type="KEGG" id="thig:FE785_06695"/>
<dbReference type="InterPro" id="IPR021445">
    <property type="entry name" value="DUF3095"/>
</dbReference>
<evidence type="ECO:0000313" key="2">
    <source>
        <dbReference type="Proteomes" id="UP000304864"/>
    </source>
</evidence>
<dbReference type="RefSeq" id="WP_138565013.1">
    <property type="nucleotide sequence ID" value="NZ_CP040602.1"/>
</dbReference>
<dbReference type="Pfam" id="PF11294">
    <property type="entry name" value="DUF3095"/>
    <property type="match status" value="1"/>
</dbReference>
<name>A0A4P9K652_9GAMM</name>
<evidence type="ECO:0000313" key="1">
    <source>
        <dbReference type="EMBL" id="QCU90338.1"/>
    </source>
</evidence>
<dbReference type="OrthoDB" id="5342145at2"/>
<keyword evidence="2" id="KW-1185">Reference proteome</keyword>
<gene>
    <name evidence="1" type="ORF">FE785_06695</name>
</gene>
<dbReference type="EMBL" id="CP040602">
    <property type="protein sequence ID" value="QCU90338.1"/>
    <property type="molecule type" value="Genomic_DNA"/>
</dbReference>
<dbReference type="Proteomes" id="UP000304864">
    <property type="component" value="Chromosome"/>
</dbReference>
<protein>
    <submittedName>
        <fullName evidence="1">DUF3095 domain-containing protein</fullName>
    </submittedName>
</protein>
<proteinExistence type="predicted"/>
<accession>A0A4P9K652</accession>
<organism evidence="1 2">
    <name type="scientific">Thiomicrorhabdus sediminis</name>
    <dbReference type="NCBI Taxonomy" id="2580412"/>
    <lineage>
        <taxon>Bacteria</taxon>
        <taxon>Pseudomonadati</taxon>
        <taxon>Pseudomonadota</taxon>
        <taxon>Gammaproteobacteria</taxon>
        <taxon>Thiotrichales</taxon>
        <taxon>Piscirickettsiaceae</taxon>
        <taxon>Thiomicrorhabdus</taxon>
    </lineage>
</organism>
<sequence length="385" mass="43214">MSKATNFEETIPALQAFQQTLDTHNYQPIPEDWFVVITDVVNSTKAIDAGKYRDINAVGGSTIAAVVNACKPRKIPYVFGGDGASFCVPPELIETVKSALRGCQQLAEHTGGLQLRVGIVPCSQLNNDVLVSRFYRTENLLQFFFMGGGLEEADALIKSKADFELAQDTPVKVDFSGFECRWNEIPSQKEVTFSLIVKSRHQDPQKTLRLYRKLATAMDRLLDAKNAKPLSVEGLNLSFNGPKLKMEAAGHSFGKSLWQQWLRPIVIRLENVIGSVWMRFGIEYNGYNWGDYKQDLIDNSDFEKIDDAYRAVLSANKEQLNVLLQWLEKAYQRGVLFYGCHQTHSAIITCLVEQSGTNHIHFVDSADGGYAMAAKHLKQQIRQAQ</sequence>
<dbReference type="AlphaFoldDB" id="A0A4P9K652"/>
<reference evidence="1 2" key="1">
    <citation type="submission" date="2019-05" db="EMBL/GenBank/DDBJ databases">
        <title>Thiomicrorhabdus sediminis sp. nov, a novel sulfur-oxidizing bacterium isolated from coastal sediment.</title>
        <authorList>
            <person name="Liu X."/>
        </authorList>
    </citation>
    <scope>NUCLEOTIDE SEQUENCE [LARGE SCALE GENOMIC DNA]</scope>
    <source>
        <strain evidence="1 2">G1</strain>
    </source>
</reference>